<dbReference type="EMBL" id="MTAO01000039">
    <property type="protein sequence ID" value="POE21711.1"/>
    <property type="molecule type" value="Genomic_DNA"/>
</dbReference>
<evidence type="ECO:0000256" key="1">
    <source>
        <dbReference type="ARBA" id="ARBA00023002"/>
    </source>
</evidence>
<evidence type="ECO:0000313" key="2">
    <source>
        <dbReference type="EMBL" id="POE21711.1"/>
    </source>
</evidence>
<accession>A0ABD6VII4</accession>
<dbReference type="SUPFAM" id="SSF51197">
    <property type="entry name" value="Clavaminate synthase-like"/>
    <property type="match status" value="1"/>
</dbReference>
<dbReference type="InterPro" id="IPR042098">
    <property type="entry name" value="TauD-like_sf"/>
</dbReference>
<keyword evidence="1" id="KW-0560">Oxidoreductase</keyword>
<organism evidence="2 3">
    <name type="scientific">Pectobacterium odoriferum</name>
    <dbReference type="NCBI Taxonomy" id="78398"/>
    <lineage>
        <taxon>Bacteria</taxon>
        <taxon>Pseudomonadati</taxon>
        <taxon>Pseudomonadota</taxon>
        <taxon>Gammaproteobacteria</taxon>
        <taxon>Enterobacterales</taxon>
        <taxon>Pectobacteriaceae</taxon>
        <taxon>Pectobacterium</taxon>
    </lineage>
</organism>
<dbReference type="RefSeq" id="WP_103163085.1">
    <property type="nucleotide sequence ID" value="NZ_MTAL01000042.1"/>
</dbReference>
<dbReference type="Gene3D" id="3.60.130.10">
    <property type="entry name" value="Clavaminate synthase-like"/>
    <property type="match status" value="1"/>
</dbReference>
<name>A0ABD6VII4_9GAMM</name>
<dbReference type="Proteomes" id="UP000237274">
    <property type="component" value="Unassembled WGS sequence"/>
</dbReference>
<dbReference type="AlphaFoldDB" id="A0ABD6VII4"/>
<proteinExistence type="predicted"/>
<sequence length="153" mass="18068">MDEFPFHTDLSQLNRPPRYLFLRCINGAKNVKTNILPLEIIASKFDEGKLNKCILKQREKLLPNNPLPLKFIFDDQFIRWDSIFLRPANKHAEDFYTWMTQKNWSGIEKNCTLLNKGDSLIIDNWKVLHSRSSVSEEDKSRVIERVYLSEVLK</sequence>
<protein>
    <recommendedName>
        <fullName evidence="4">TauD/TfdA-like domain-containing protein</fullName>
    </recommendedName>
</protein>
<reference evidence="2 3" key="1">
    <citation type="submission" date="2017-01" db="EMBL/GenBank/DDBJ databases">
        <title>Comparative Genomics of 38 Pectobacterium strains comprising three species revealed the characteristics of Pectobacterium carotovorum.</title>
        <authorList>
            <person name="Xie H."/>
            <person name="Ma Y."/>
            <person name="Li X."/>
        </authorList>
    </citation>
    <scope>NUCLEOTIDE SEQUENCE [LARGE SCALE GENOMIC DNA]</scope>
    <source>
        <strain evidence="2 3">Q142</strain>
    </source>
</reference>
<evidence type="ECO:0000313" key="3">
    <source>
        <dbReference type="Proteomes" id="UP000237274"/>
    </source>
</evidence>
<evidence type="ECO:0008006" key="4">
    <source>
        <dbReference type="Google" id="ProtNLM"/>
    </source>
</evidence>
<gene>
    <name evidence="2" type="ORF">BV926_22835</name>
</gene>
<dbReference type="GO" id="GO:0016706">
    <property type="term" value="F:2-oxoglutarate-dependent dioxygenase activity"/>
    <property type="evidence" value="ECO:0007669"/>
    <property type="project" value="UniProtKB-ARBA"/>
</dbReference>
<comment type="caution">
    <text evidence="2">The sequence shown here is derived from an EMBL/GenBank/DDBJ whole genome shotgun (WGS) entry which is preliminary data.</text>
</comment>